<dbReference type="Gene3D" id="3.40.50.200">
    <property type="entry name" value="Peptidase S8/S53 domain"/>
    <property type="match status" value="1"/>
</dbReference>
<dbReference type="PROSITE" id="PS00330">
    <property type="entry name" value="HEMOLYSIN_CALCIUM"/>
    <property type="match status" value="4"/>
</dbReference>
<dbReference type="CDD" id="cd04059">
    <property type="entry name" value="Peptidases_S8_Protein_convertases_Kexins_Furin-like"/>
    <property type="match status" value="1"/>
</dbReference>
<dbReference type="PROSITE" id="PS51892">
    <property type="entry name" value="SUBTILASE"/>
    <property type="match status" value="1"/>
</dbReference>
<dbReference type="GO" id="GO:0012505">
    <property type="term" value="C:endomembrane system"/>
    <property type="evidence" value="ECO:0007669"/>
    <property type="project" value="UniProtKB-ARBA"/>
</dbReference>
<sequence length="1300" mass="136095">MQINGTQADDILTGGDGDDTINGGPGNDTLRGGAGADIFRLRAGEGHDLILDFNPAQDRLDLGISYGSQDVGLSTDSAGNSVVTLYPFTPDQLRFTLAGVTREQWLDLRDVDGRRLLRPTADDYGDTFATAPSIGKGVFGIIDRADDIDVVQLPGLNGTHYRIALSGGITGTAPIAELISFDGAILARTVAQDGDNVLVYRATSSQPMYLKVQGGGTFTGQYRVSVMDVQAPADSVGDSAASARSLTIGQNFSSILERRGDEDWFAVQLTGGTRYSFRMNADENTQPRIPISDPLLRLVDAGGREIAYDDDSGDDGNAHLIFTPQSTGTYYLVAQSTWIMDIGFYQVSADLALADDFAASISGAGALSVNGSVRGIIDQGGDQDWFAIDLLAGRSYVFDLLTRRDGSQRLENPALTLLDGNGGTLVTGTASTGQSHITFTPTTSGRFYLSAAGGDTGATGSYTLSTLGLFPTASGSKAAASTSLPTDPLFAQQWHLGDKGLNVTPVWTDYTGRGVRVGVLDQGVDRTHPDLDDNQRIDLSINADTGLPGGVPVRAQDNHGTAVAGVIAAERNDVGGIGVAYNADLVSIYSRLGGTPATLDGVVARAFTHALGKVDVLNNSWGLGNAFQHSPDSAFMDDFGTTMTASAAALRRLVAEGRDGLGTVVVQSAGNSGEFGDNGNLHNFQNSRFTIAVAATNNQGSIASFSTPGTSVLVAAPGVDILTSDRAGSVGYETGDSTTKSGTSFAAPGISGVVALMLEANPDLGYRDVQMILAASGGNRSSEPAKPGALGWNGTELWHDTQKGFGVVDARTAVRLAETWQGQRTLANEQSLTASVRPDIGLPILTDRFTTSSVTLDANLAIEHVEVEVAINHTWIGDLTIQLISPTGATARLLERPGSGLISTHGSSQQDVRFTFSSAALMGQQAQGDWTLKVTGGQNGNVGEVKSWTLRVFGEDRGNDDLFLINDRLAGEIRLSDRQGGADTLNGAALTRAVQIDLEAGQASLDATSKALFRAGEIERAYGGDAGDSLKASSLDSYLNGGRGADTLTGGTGFDILVGGAGDDRLNGGGGIDIALFKGERSAFTLSRDGDGFLMAGPDGQDYLTGVEIAVFNRGALFLGGAGGSLFNEAGYLAANPDVAAAVRAGLFVSGQSHYDAYGQIEGRSGATGLSLFNEGFYLARYPDIDTAVRNGALESGYAHFLKYGQSEGRAASLYFDTAYYLERNPDVAGAVRAGAIQALDHYLTYGVNEGRQASPYFNAQEYLRLNPDVAVAGVNAVKHFLAYGQAEGRLAGVDWDYFG</sequence>
<dbReference type="PROSITE" id="PS51829">
    <property type="entry name" value="P_HOMO_B"/>
    <property type="match status" value="1"/>
</dbReference>
<dbReference type="GO" id="GO:0004252">
    <property type="term" value="F:serine-type endopeptidase activity"/>
    <property type="evidence" value="ECO:0007669"/>
    <property type="project" value="UniProtKB-UniRule"/>
</dbReference>
<evidence type="ECO:0000256" key="1">
    <source>
        <dbReference type="ARBA" id="ARBA00005325"/>
    </source>
</evidence>
<dbReference type="SUPFAM" id="SSF52743">
    <property type="entry name" value="Subtilisin-like"/>
    <property type="match status" value="1"/>
</dbReference>
<dbReference type="PRINTS" id="PR00723">
    <property type="entry name" value="SUBTILISIN"/>
</dbReference>
<name>A0A2K9NIR0_9PROT</name>
<dbReference type="PRINTS" id="PR00313">
    <property type="entry name" value="CABNDNGRPT"/>
</dbReference>
<dbReference type="PROSITE" id="PS00137">
    <property type="entry name" value="SUBTILASE_HIS"/>
    <property type="match status" value="1"/>
</dbReference>
<dbReference type="RefSeq" id="WP_102114496.1">
    <property type="nucleotide sequence ID" value="NZ_BMGN01000001.1"/>
</dbReference>
<dbReference type="InterPro" id="IPR001343">
    <property type="entry name" value="Hemolysn_Ca-bd"/>
</dbReference>
<comment type="similarity">
    <text evidence="1">Belongs to the peptidase S8 family. Furin subfamily.</text>
</comment>
<dbReference type="InterPro" id="IPR018511">
    <property type="entry name" value="Hemolysin-typ_Ca-bd_CS"/>
</dbReference>
<organism evidence="7 8">
    <name type="scientific">Niveispirillum cyanobacteriorum</name>
    <dbReference type="NCBI Taxonomy" id="1612173"/>
    <lineage>
        <taxon>Bacteria</taxon>
        <taxon>Pseudomonadati</taxon>
        <taxon>Pseudomonadota</taxon>
        <taxon>Alphaproteobacteria</taxon>
        <taxon>Rhodospirillales</taxon>
        <taxon>Azospirillaceae</taxon>
        <taxon>Niveispirillum</taxon>
    </lineage>
</organism>
<dbReference type="Gene3D" id="2.150.10.10">
    <property type="entry name" value="Serralysin-like metalloprotease, C-terminal"/>
    <property type="match status" value="2"/>
</dbReference>
<geneLocation type="plasmid" evidence="7 8">
    <name>unnamed1</name>
</geneLocation>
<gene>
    <name evidence="7" type="ORF">C0V82_21345</name>
</gene>
<dbReference type="KEGG" id="ncb:C0V82_21345"/>
<dbReference type="SUPFAM" id="SSF51120">
    <property type="entry name" value="beta-Roll"/>
    <property type="match status" value="2"/>
</dbReference>
<keyword evidence="2" id="KW-0645">Protease</keyword>
<dbReference type="Gene3D" id="2.60.120.260">
    <property type="entry name" value="Galactose-binding domain-like"/>
    <property type="match status" value="1"/>
</dbReference>
<evidence type="ECO:0000256" key="3">
    <source>
        <dbReference type="ARBA" id="ARBA00022729"/>
    </source>
</evidence>
<dbReference type="Pfam" id="PF00353">
    <property type="entry name" value="HemolysinCabind"/>
    <property type="match status" value="2"/>
</dbReference>
<evidence type="ECO:0000313" key="8">
    <source>
        <dbReference type="Proteomes" id="UP000234752"/>
    </source>
</evidence>
<reference evidence="7 8" key="1">
    <citation type="submission" date="2017-12" db="EMBL/GenBank/DDBJ databases">
        <title>Genomes of bacteria within cyanobacterial aggregates.</title>
        <authorList>
            <person name="Cai H."/>
        </authorList>
    </citation>
    <scope>NUCLEOTIDE SEQUENCE [LARGE SCALE GENOMIC DNA]</scope>
    <source>
        <strain evidence="7 8">TH16</strain>
        <plasmid evidence="7 8">unnamed1</plasmid>
    </source>
</reference>
<dbReference type="InterPro" id="IPR015500">
    <property type="entry name" value="Peptidase_S8_subtilisin-rel"/>
</dbReference>
<dbReference type="InterPro" id="IPR034182">
    <property type="entry name" value="Kexin/furin"/>
</dbReference>
<evidence type="ECO:0000256" key="6">
    <source>
        <dbReference type="ARBA" id="ARBA00022837"/>
    </source>
</evidence>
<dbReference type="InterPro" id="IPR000209">
    <property type="entry name" value="Peptidase_S8/S53_dom"/>
</dbReference>
<dbReference type="InterPro" id="IPR002884">
    <property type="entry name" value="P_dom"/>
</dbReference>
<dbReference type="Gene3D" id="2.60.120.380">
    <property type="match status" value="2"/>
</dbReference>
<keyword evidence="7" id="KW-0614">Plasmid</keyword>
<dbReference type="InterPro" id="IPR023828">
    <property type="entry name" value="Peptidase_S8_Ser-AS"/>
</dbReference>
<dbReference type="InterPro" id="IPR036852">
    <property type="entry name" value="Peptidase_S8/S53_dom_sf"/>
</dbReference>
<keyword evidence="5" id="KW-0720">Serine protease</keyword>
<accession>A0A2K9NIR0</accession>
<dbReference type="GO" id="GO:0016020">
    <property type="term" value="C:membrane"/>
    <property type="evidence" value="ECO:0007669"/>
    <property type="project" value="TreeGrafter"/>
</dbReference>
<dbReference type="InterPro" id="IPR008979">
    <property type="entry name" value="Galactose-bd-like_sf"/>
</dbReference>
<dbReference type="Pfam" id="PF01483">
    <property type="entry name" value="P_proprotein"/>
    <property type="match status" value="1"/>
</dbReference>
<keyword evidence="6" id="KW-0106">Calcium</keyword>
<keyword evidence="8" id="KW-1185">Reference proteome</keyword>
<dbReference type="PANTHER" id="PTHR42884">
    <property type="entry name" value="PROPROTEIN CONVERTASE SUBTILISIN/KEXIN-RELATED"/>
    <property type="match status" value="1"/>
</dbReference>
<keyword evidence="3" id="KW-0732">Signal</keyword>
<dbReference type="GO" id="GO:0005509">
    <property type="term" value="F:calcium ion binding"/>
    <property type="evidence" value="ECO:0007669"/>
    <property type="project" value="InterPro"/>
</dbReference>
<dbReference type="PANTHER" id="PTHR42884:SF14">
    <property type="entry name" value="NEUROENDOCRINE CONVERTASE 1"/>
    <property type="match status" value="1"/>
</dbReference>
<dbReference type="Pfam" id="PF00082">
    <property type="entry name" value="Peptidase_S8"/>
    <property type="match status" value="1"/>
</dbReference>
<dbReference type="GO" id="GO:0016485">
    <property type="term" value="P:protein processing"/>
    <property type="evidence" value="ECO:0007669"/>
    <property type="project" value="TreeGrafter"/>
</dbReference>
<keyword evidence="4" id="KW-0378">Hydrolase</keyword>
<evidence type="ECO:0000256" key="5">
    <source>
        <dbReference type="ARBA" id="ARBA00022825"/>
    </source>
</evidence>
<dbReference type="Proteomes" id="UP000234752">
    <property type="component" value="Plasmid unnamed1"/>
</dbReference>
<evidence type="ECO:0000256" key="4">
    <source>
        <dbReference type="ARBA" id="ARBA00022801"/>
    </source>
</evidence>
<dbReference type="PROSITE" id="PS00138">
    <property type="entry name" value="SUBTILASE_SER"/>
    <property type="match status" value="1"/>
</dbReference>
<dbReference type="GO" id="GO:0005737">
    <property type="term" value="C:cytoplasm"/>
    <property type="evidence" value="ECO:0007669"/>
    <property type="project" value="UniProtKB-ARBA"/>
</dbReference>
<protein>
    <submittedName>
        <fullName evidence="7">Uncharacterized protein</fullName>
    </submittedName>
</protein>
<evidence type="ECO:0000256" key="2">
    <source>
        <dbReference type="ARBA" id="ARBA00022670"/>
    </source>
</evidence>
<dbReference type="OrthoDB" id="7237710at2"/>
<dbReference type="InterPro" id="IPR022398">
    <property type="entry name" value="Peptidase_S8_His-AS"/>
</dbReference>
<evidence type="ECO:0000313" key="7">
    <source>
        <dbReference type="EMBL" id="AUN32969.1"/>
    </source>
</evidence>
<dbReference type="SUPFAM" id="SSF49785">
    <property type="entry name" value="Galactose-binding domain-like"/>
    <property type="match status" value="1"/>
</dbReference>
<dbReference type="InterPro" id="IPR011049">
    <property type="entry name" value="Serralysin-like_metalloprot_C"/>
</dbReference>
<proteinExistence type="inferred from homology"/>
<dbReference type="EMBL" id="CP025613">
    <property type="protein sequence ID" value="AUN32969.1"/>
    <property type="molecule type" value="Genomic_DNA"/>
</dbReference>